<comment type="caution">
    <text evidence="1">The sequence shown here is derived from an EMBL/GenBank/DDBJ whole genome shotgun (WGS) entry which is preliminary data.</text>
</comment>
<dbReference type="AlphaFoldDB" id="A0A504Y3U9"/>
<dbReference type="EMBL" id="SUNJ01014931">
    <property type="protein sequence ID" value="TPP56172.1"/>
    <property type="molecule type" value="Genomic_DNA"/>
</dbReference>
<evidence type="ECO:0000313" key="1">
    <source>
        <dbReference type="EMBL" id="TPP56172.1"/>
    </source>
</evidence>
<keyword evidence="2" id="KW-1185">Reference proteome</keyword>
<proteinExistence type="predicted"/>
<accession>A0A504Y3U9</accession>
<dbReference type="InterPro" id="IPR020339">
    <property type="entry name" value="C20orf85-like"/>
</dbReference>
<dbReference type="Proteomes" id="UP000316759">
    <property type="component" value="Unassembled WGS sequence"/>
</dbReference>
<dbReference type="Pfam" id="PF14945">
    <property type="entry name" value="LLC1"/>
    <property type="match status" value="1"/>
</dbReference>
<dbReference type="OrthoDB" id="10031946at2759"/>
<sequence length="153" mass="17844">MIHVFSVTAGGTLTHEYMAAEGLGREQPLNNQVAQDFIWRSHCEQETRVAKSYDLRYGFLRGPISKFAQDDLDEIIDKNRPDWRTIIRKPKNEHPNSFLNKILPSPQPVPQTTSGMIGWRCSNSDYWLERYGPYTKGKCDIYRQLKWPRNSNL</sequence>
<organism evidence="1 2">
    <name type="scientific">Fasciola gigantica</name>
    <name type="common">Giant liver fluke</name>
    <dbReference type="NCBI Taxonomy" id="46835"/>
    <lineage>
        <taxon>Eukaryota</taxon>
        <taxon>Metazoa</taxon>
        <taxon>Spiralia</taxon>
        <taxon>Lophotrochozoa</taxon>
        <taxon>Platyhelminthes</taxon>
        <taxon>Trematoda</taxon>
        <taxon>Digenea</taxon>
        <taxon>Plagiorchiida</taxon>
        <taxon>Echinostomata</taxon>
        <taxon>Echinostomatoidea</taxon>
        <taxon>Fasciolidae</taxon>
        <taxon>Fasciola</taxon>
    </lineage>
</organism>
<dbReference type="PANTHER" id="PTHR31909">
    <property type="entry name" value="CHROMOSOME 20 ORF85 FAMILY MEMBER"/>
    <property type="match status" value="1"/>
</dbReference>
<evidence type="ECO:0000313" key="2">
    <source>
        <dbReference type="Proteomes" id="UP000316759"/>
    </source>
</evidence>
<gene>
    <name evidence="1" type="ORF">FGIG_07509</name>
</gene>
<name>A0A504Y3U9_FASGI</name>
<reference evidence="1 2" key="1">
    <citation type="submission" date="2019-04" db="EMBL/GenBank/DDBJ databases">
        <title>Annotation for the trematode Fasciola gigantica.</title>
        <authorList>
            <person name="Choi Y.-J."/>
        </authorList>
    </citation>
    <scope>NUCLEOTIDE SEQUENCE [LARGE SCALE GENOMIC DNA]</scope>
    <source>
        <strain evidence="1">Uganda_cow_1</strain>
    </source>
</reference>
<protein>
    <submittedName>
        <fullName evidence="1">Uncharacterized protein</fullName>
    </submittedName>
</protein>
<dbReference type="PANTHER" id="PTHR31909:SF3">
    <property type="entry name" value="SIMILAR TO PROTEIN C20ORF85 HOMOLOG"/>
    <property type="match status" value="1"/>
</dbReference>